<sequence length="81" mass="9186">MRLQRCKKLRAWIKANVSTVKIISDEKIFTVDQVYNPRNDCLLGGSPEPVKRVFCTKHPAKAMVMEVVASDGKRCLPLNEL</sequence>
<dbReference type="EMBL" id="HACA01026894">
    <property type="protein sequence ID" value="CDW44255.1"/>
    <property type="molecule type" value="Transcribed_RNA"/>
</dbReference>
<proteinExistence type="predicted"/>
<dbReference type="AlphaFoldDB" id="A0A0K2V1Q3"/>
<organism evidence="1">
    <name type="scientific">Lepeophtheirus salmonis</name>
    <name type="common">Salmon louse</name>
    <name type="synonym">Caligus salmonis</name>
    <dbReference type="NCBI Taxonomy" id="72036"/>
    <lineage>
        <taxon>Eukaryota</taxon>
        <taxon>Metazoa</taxon>
        <taxon>Ecdysozoa</taxon>
        <taxon>Arthropoda</taxon>
        <taxon>Crustacea</taxon>
        <taxon>Multicrustacea</taxon>
        <taxon>Hexanauplia</taxon>
        <taxon>Copepoda</taxon>
        <taxon>Siphonostomatoida</taxon>
        <taxon>Caligidae</taxon>
        <taxon>Lepeophtheirus</taxon>
    </lineage>
</organism>
<accession>A0A0K2V1Q3</accession>
<name>A0A0K2V1Q3_LEPSM</name>
<reference evidence="1" key="1">
    <citation type="submission" date="2014-05" db="EMBL/GenBank/DDBJ databases">
        <authorList>
            <person name="Chronopoulou M."/>
        </authorList>
    </citation>
    <scope>NUCLEOTIDE SEQUENCE</scope>
    <source>
        <tissue evidence="1">Whole organism</tissue>
    </source>
</reference>
<protein>
    <submittedName>
        <fullName evidence="1">Uncharacterized protein</fullName>
    </submittedName>
</protein>
<evidence type="ECO:0000313" key="1">
    <source>
        <dbReference type="EMBL" id="CDW44255.1"/>
    </source>
</evidence>